<dbReference type="EMBL" id="JAIQCJ010000625">
    <property type="protein sequence ID" value="KAJ8794962.1"/>
    <property type="molecule type" value="Genomic_DNA"/>
</dbReference>
<protein>
    <submittedName>
        <fullName evidence="1">Uncharacterized protein</fullName>
    </submittedName>
</protein>
<name>A0AB34HV82_ESCRO</name>
<keyword evidence="2" id="KW-1185">Reference proteome</keyword>
<evidence type="ECO:0000313" key="2">
    <source>
        <dbReference type="Proteomes" id="UP001159641"/>
    </source>
</evidence>
<sequence>MAIFLCPVPECQPPSLNPPNRILEDPSLENVSCPREESCRGHRFEPGSGKVPHAAEQLGPCATAAEPVLWSPRATTTEPTCCNY</sequence>
<proteinExistence type="predicted"/>
<evidence type="ECO:0000313" key="1">
    <source>
        <dbReference type="EMBL" id="KAJ8794962.1"/>
    </source>
</evidence>
<comment type="caution">
    <text evidence="1">The sequence shown here is derived from an EMBL/GenBank/DDBJ whole genome shotgun (WGS) entry which is preliminary data.</text>
</comment>
<gene>
    <name evidence="1" type="ORF">J1605_018549</name>
</gene>
<organism evidence="1 2">
    <name type="scientific">Eschrichtius robustus</name>
    <name type="common">California gray whale</name>
    <name type="synonym">Eschrichtius gibbosus</name>
    <dbReference type="NCBI Taxonomy" id="9764"/>
    <lineage>
        <taxon>Eukaryota</taxon>
        <taxon>Metazoa</taxon>
        <taxon>Chordata</taxon>
        <taxon>Craniata</taxon>
        <taxon>Vertebrata</taxon>
        <taxon>Euteleostomi</taxon>
        <taxon>Mammalia</taxon>
        <taxon>Eutheria</taxon>
        <taxon>Laurasiatheria</taxon>
        <taxon>Artiodactyla</taxon>
        <taxon>Whippomorpha</taxon>
        <taxon>Cetacea</taxon>
        <taxon>Mysticeti</taxon>
        <taxon>Eschrichtiidae</taxon>
        <taxon>Eschrichtius</taxon>
    </lineage>
</organism>
<reference evidence="1 2" key="1">
    <citation type="submission" date="2022-11" db="EMBL/GenBank/DDBJ databases">
        <title>Whole genome sequence of Eschrichtius robustus ER-17-0199.</title>
        <authorList>
            <person name="Bruniche-Olsen A."/>
            <person name="Black A.N."/>
            <person name="Fields C.J."/>
            <person name="Walden K."/>
            <person name="Dewoody J.A."/>
        </authorList>
    </citation>
    <scope>NUCLEOTIDE SEQUENCE [LARGE SCALE GENOMIC DNA]</scope>
    <source>
        <strain evidence="1">ER-17-0199</strain>
        <tissue evidence="1">Blubber</tissue>
    </source>
</reference>
<dbReference type="AlphaFoldDB" id="A0AB34HV82"/>
<accession>A0AB34HV82</accession>
<dbReference type="Proteomes" id="UP001159641">
    <property type="component" value="Unassembled WGS sequence"/>
</dbReference>